<reference evidence="2 3" key="1">
    <citation type="journal article" date="2013" name="Mar. Genomics">
        <title>Expression of sulfatases in Rhodopirellula baltica and the diversity of sulfatases in the genus Rhodopirellula.</title>
        <authorList>
            <person name="Wegner C.E."/>
            <person name="Richter-Heitmann T."/>
            <person name="Klindworth A."/>
            <person name="Klockow C."/>
            <person name="Richter M."/>
            <person name="Achstetter T."/>
            <person name="Glockner F.O."/>
            <person name="Harder J."/>
        </authorList>
    </citation>
    <scope>NUCLEOTIDE SEQUENCE [LARGE SCALE GENOMIC DNA]</scope>
    <source>
        <strain evidence="2 3">SM1</strain>
    </source>
</reference>
<dbReference type="CDD" id="cd10148">
    <property type="entry name" value="CsoR-like_DUF156"/>
    <property type="match status" value="1"/>
</dbReference>
<accession>M5S9G5</accession>
<dbReference type="Gene3D" id="1.20.58.1000">
    <property type="entry name" value="Metal-sensitive repressor, helix protomer"/>
    <property type="match status" value="1"/>
</dbReference>
<comment type="similarity">
    <text evidence="1">Belongs to the FrmR/RcnR family.</text>
</comment>
<protein>
    <submittedName>
        <fullName evidence="2">Protein containing DUF156</fullName>
    </submittedName>
</protein>
<dbReference type="RefSeq" id="WP_008690323.1">
    <property type="nucleotide sequence ID" value="NZ_ANOG01000037.1"/>
</dbReference>
<comment type="caution">
    <text evidence="2">The sequence shown here is derived from an EMBL/GenBank/DDBJ whole genome shotgun (WGS) entry which is preliminary data.</text>
</comment>
<sequence>MTSDEERRKLLNRVRRVGGQVDAVARMIEEDAACADIVMQISAATGALSKIAQLLLIKHVRETLNDATDSDAGQREAVLEDLIILFEKYAQTK</sequence>
<organism evidence="2 3">
    <name type="scientific">Rhodopirellula maiorica SM1</name>
    <dbReference type="NCBI Taxonomy" id="1265738"/>
    <lineage>
        <taxon>Bacteria</taxon>
        <taxon>Pseudomonadati</taxon>
        <taxon>Planctomycetota</taxon>
        <taxon>Planctomycetia</taxon>
        <taxon>Pirellulales</taxon>
        <taxon>Pirellulaceae</taxon>
        <taxon>Novipirellula</taxon>
    </lineage>
</organism>
<dbReference type="InterPro" id="IPR038390">
    <property type="entry name" value="Metal_Tscrpt_repr_sf"/>
</dbReference>
<keyword evidence="3" id="KW-1185">Reference proteome</keyword>
<dbReference type="PANTHER" id="PTHR33677">
    <property type="entry name" value="TRANSCRIPTIONAL REPRESSOR FRMR-RELATED"/>
    <property type="match status" value="1"/>
</dbReference>
<dbReference type="EMBL" id="ANOG01000037">
    <property type="protein sequence ID" value="EMI22804.1"/>
    <property type="molecule type" value="Genomic_DNA"/>
</dbReference>
<dbReference type="Proteomes" id="UP000011991">
    <property type="component" value="Unassembled WGS sequence"/>
</dbReference>
<gene>
    <name evidence="2" type="ORF">RMSM_00269</name>
</gene>
<evidence type="ECO:0000313" key="3">
    <source>
        <dbReference type="Proteomes" id="UP000011991"/>
    </source>
</evidence>
<dbReference type="Pfam" id="PF02583">
    <property type="entry name" value="Trns_repr_metal"/>
    <property type="match status" value="1"/>
</dbReference>
<dbReference type="InterPro" id="IPR003735">
    <property type="entry name" value="Metal_Tscrpt_repr"/>
</dbReference>
<dbReference type="AlphaFoldDB" id="M5S9G5"/>
<name>M5S9G5_9BACT</name>
<proteinExistence type="inferred from homology"/>
<dbReference type="GO" id="GO:0045892">
    <property type="term" value="P:negative regulation of DNA-templated transcription"/>
    <property type="evidence" value="ECO:0007669"/>
    <property type="project" value="UniProtKB-ARBA"/>
</dbReference>
<dbReference type="GO" id="GO:0046872">
    <property type="term" value="F:metal ion binding"/>
    <property type="evidence" value="ECO:0007669"/>
    <property type="project" value="InterPro"/>
</dbReference>
<dbReference type="GO" id="GO:0003677">
    <property type="term" value="F:DNA binding"/>
    <property type="evidence" value="ECO:0007669"/>
    <property type="project" value="InterPro"/>
</dbReference>
<evidence type="ECO:0000256" key="1">
    <source>
        <dbReference type="ARBA" id="ARBA00005260"/>
    </source>
</evidence>
<evidence type="ECO:0000313" key="2">
    <source>
        <dbReference type="EMBL" id="EMI22804.1"/>
    </source>
</evidence>
<dbReference type="PATRIC" id="fig|1265738.3.peg.275"/>
<dbReference type="OrthoDB" id="9811244at2"/>